<keyword evidence="4" id="KW-1185">Reference proteome</keyword>
<name>A0A834W1X2_9FABA</name>
<dbReference type="OrthoDB" id="9049620at2759"/>
<evidence type="ECO:0000313" key="3">
    <source>
        <dbReference type="EMBL" id="KAF7806028.1"/>
    </source>
</evidence>
<evidence type="ECO:0000259" key="2">
    <source>
        <dbReference type="Pfam" id="PF05605"/>
    </source>
</evidence>
<gene>
    <name evidence="3" type="ORF">G2W53_038189</name>
</gene>
<protein>
    <submittedName>
        <fullName evidence="3">Protein DEHYDRATION-INDUCED 19-like protein 5-like</fullName>
    </submittedName>
</protein>
<comment type="caution">
    <text evidence="3">The sequence shown here is derived from an EMBL/GenBank/DDBJ whole genome shotgun (WGS) entry which is preliminary data.</text>
</comment>
<feature type="region of interest" description="Disordered" evidence="1">
    <location>
        <begin position="214"/>
        <end position="241"/>
    </location>
</feature>
<dbReference type="InterPro" id="IPR008598">
    <property type="entry name" value="Di19_Zn-bd"/>
</dbReference>
<feature type="region of interest" description="Disordered" evidence="1">
    <location>
        <begin position="29"/>
        <end position="52"/>
    </location>
</feature>
<evidence type="ECO:0000313" key="4">
    <source>
        <dbReference type="Proteomes" id="UP000634136"/>
    </source>
</evidence>
<evidence type="ECO:0000256" key="1">
    <source>
        <dbReference type="SAM" id="MobiDB-lite"/>
    </source>
</evidence>
<dbReference type="EMBL" id="JAAIUW010000012">
    <property type="protein sequence ID" value="KAF7806028.1"/>
    <property type="molecule type" value="Genomic_DNA"/>
</dbReference>
<feature type="domain" description="Di19 zinc-binding" evidence="2">
    <location>
        <begin position="116"/>
        <end position="168"/>
    </location>
</feature>
<dbReference type="Pfam" id="PF05605">
    <property type="entry name" value="zf-Di19"/>
    <property type="match status" value="1"/>
</dbReference>
<dbReference type="PANTHER" id="PTHR31875">
    <property type="entry name" value="PROTEIN DEHYDRATION-INDUCED 19"/>
    <property type="match status" value="1"/>
</dbReference>
<dbReference type="Proteomes" id="UP000634136">
    <property type="component" value="Unassembled WGS sequence"/>
</dbReference>
<feature type="compositionally biased region" description="Polar residues" evidence="1">
    <location>
        <begin position="29"/>
        <end position="38"/>
    </location>
</feature>
<dbReference type="InterPro" id="IPR033347">
    <property type="entry name" value="Di19"/>
</dbReference>
<dbReference type="PANTHER" id="PTHR31875:SF24">
    <property type="entry name" value="PROTEIN DEHYDRATION-INDUCED 19 HOMOLOG 5"/>
    <property type="match status" value="1"/>
</dbReference>
<proteinExistence type="predicted"/>
<sequence length="382" mass="43602">MTNYIEEKSNSIEEQHQKLVAQLTQIQQSISMNEQPSRSGVGGQGQPLRPPRRLSLYVLGEEDEEKEEEEEEQQEDIDVQIGDDFFLTENPFDFYSDEDKISVFYDSEGDDESRSYFPCPFCYLEIEVPVLCSHLQEEHCFDLKNAVCPLCAANLGKDATSHFIVQHSISLKRRRSKATLGKKLPTNVRGNRHEPVPDPLLSPFISNASIQTSNSIHQDEPSINNVPTISDAKSAGDEKDHEEKKQKAAFVQLLCLVFNNGLMEDINLIDSFNLNDHGNITVDPSHPFKWRKLKHHSVYLQFCTAYFGYGKVTFYYVIYPYESLISKRARTHKYTLNSIVSVKHDDSSSTESGLGYDLDLEDISDPKHRNPCSFPWGRCVFC</sequence>
<feature type="compositionally biased region" description="Polar residues" evidence="1">
    <location>
        <begin position="214"/>
        <end position="228"/>
    </location>
</feature>
<organism evidence="3 4">
    <name type="scientific">Senna tora</name>
    <dbReference type="NCBI Taxonomy" id="362788"/>
    <lineage>
        <taxon>Eukaryota</taxon>
        <taxon>Viridiplantae</taxon>
        <taxon>Streptophyta</taxon>
        <taxon>Embryophyta</taxon>
        <taxon>Tracheophyta</taxon>
        <taxon>Spermatophyta</taxon>
        <taxon>Magnoliopsida</taxon>
        <taxon>eudicotyledons</taxon>
        <taxon>Gunneridae</taxon>
        <taxon>Pentapetalae</taxon>
        <taxon>rosids</taxon>
        <taxon>fabids</taxon>
        <taxon>Fabales</taxon>
        <taxon>Fabaceae</taxon>
        <taxon>Caesalpinioideae</taxon>
        <taxon>Cassia clade</taxon>
        <taxon>Senna</taxon>
    </lineage>
</organism>
<accession>A0A834W1X2</accession>
<reference evidence="3" key="1">
    <citation type="submission" date="2020-09" db="EMBL/GenBank/DDBJ databases">
        <title>Genome-Enabled Discovery of Anthraquinone Biosynthesis in Senna tora.</title>
        <authorList>
            <person name="Kang S.-H."/>
            <person name="Pandey R.P."/>
            <person name="Lee C.-M."/>
            <person name="Sim J.-S."/>
            <person name="Jeong J.-T."/>
            <person name="Choi B.-S."/>
            <person name="Jung M."/>
            <person name="Ginzburg D."/>
            <person name="Zhao K."/>
            <person name="Won S.Y."/>
            <person name="Oh T.-J."/>
            <person name="Yu Y."/>
            <person name="Kim N.-H."/>
            <person name="Lee O.R."/>
            <person name="Lee T.-H."/>
            <person name="Bashyal P."/>
            <person name="Kim T.-S."/>
            <person name="Lee W.-H."/>
            <person name="Kawkins C."/>
            <person name="Kim C.-K."/>
            <person name="Kim J.S."/>
            <person name="Ahn B.O."/>
            <person name="Rhee S.Y."/>
            <person name="Sohng J.K."/>
        </authorList>
    </citation>
    <scope>NUCLEOTIDE SEQUENCE</scope>
    <source>
        <tissue evidence="3">Leaf</tissue>
    </source>
</reference>
<dbReference type="AlphaFoldDB" id="A0A834W1X2"/>